<evidence type="ECO:0000313" key="1">
    <source>
        <dbReference type="EMBL" id="OGF11945.1"/>
    </source>
</evidence>
<sequence>MFAQQDLFYAPQDIKKPAPALIITSCTGATQKDLDSNRAIADRLGWVIGTSAKTKNHRSAWQNDADIMVTYKKLIADYPVDTTKVFICGFSGQAVQAMMEVFLHPDKFKGAVCICAHDGAMGLAKWESLKGHYFYLISREKDWNLEANKKMHWEFMSHGIEDTLIVTKGRHRSKDRRELYNGCKWLDGKTR</sequence>
<name>A0A1F5RBY6_9BACT</name>
<dbReference type="InterPro" id="IPR029058">
    <property type="entry name" value="AB_hydrolase_fold"/>
</dbReference>
<protein>
    <submittedName>
        <fullName evidence="1">Uncharacterized protein</fullName>
    </submittedName>
</protein>
<evidence type="ECO:0000313" key="2">
    <source>
        <dbReference type="Proteomes" id="UP000177230"/>
    </source>
</evidence>
<dbReference type="AlphaFoldDB" id="A0A1F5RBY6"/>
<gene>
    <name evidence="1" type="ORF">A2024_02850</name>
</gene>
<dbReference type="SUPFAM" id="SSF53474">
    <property type="entry name" value="alpha/beta-Hydrolases"/>
    <property type="match status" value="1"/>
</dbReference>
<accession>A0A1F5RBY6</accession>
<dbReference type="Proteomes" id="UP000177230">
    <property type="component" value="Unassembled WGS sequence"/>
</dbReference>
<organism evidence="1 2">
    <name type="scientific">Candidatus Edwardsbacteria bacterium GWF2_54_11</name>
    <dbReference type="NCBI Taxonomy" id="1817851"/>
    <lineage>
        <taxon>Bacteria</taxon>
        <taxon>Candidatus Edwardsiibacteriota</taxon>
    </lineage>
</organism>
<dbReference type="Gene3D" id="3.40.50.1820">
    <property type="entry name" value="alpha/beta hydrolase"/>
    <property type="match status" value="1"/>
</dbReference>
<dbReference type="EMBL" id="MFFM01000034">
    <property type="protein sequence ID" value="OGF11945.1"/>
    <property type="molecule type" value="Genomic_DNA"/>
</dbReference>
<proteinExistence type="predicted"/>
<comment type="caution">
    <text evidence="1">The sequence shown here is derived from an EMBL/GenBank/DDBJ whole genome shotgun (WGS) entry which is preliminary data.</text>
</comment>
<reference evidence="1 2" key="1">
    <citation type="journal article" date="2016" name="Nat. Commun.">
        <title>Thousands of microbial genomes shed light on interconnected biogeochemical processes in an aquifer system.</title>
        <authorList>
            <person name="Anantharaman K."/>
            <person name="Brown C.T."/>
            <person name="Hug L.A."/>
            <person name="Sharon I."/>
            <person name="Castelle C.J."/>
            <person name="Probst A.J."/>
            <person name="Thomas B.C."/>
            <person name="Singh A."/>
            <person name="Wilkins M.J."/>
            <person name="Karaoz U."/>
            <person name="Brodie E.L."/>
            <person name="Williams K.H."/>
            <person name="Hubbard S.S."/>
            <person name="Banfield J.F."/>
        </authorList>
    </citation>
    <scope>NUCLEOTIDE SEQUENCE [LARGE SCALE GENOMIC DNA]</scope>
</reference>